<comment type="caution">
    <text evidence="1">The sequence shown here is derived from an EMBL/GenBank/DDBJ whole genome shotgun (WGS) entry which is preliminary data.</text>
</comment>
<proteinExistence type="predicted"/>
<organism evidence="1 2">
    <name type="scientific">Pseudotabrizicola algicola</name>
    <dbReference type="NCBI Taxonomy" id="2709381"/>
    <lineage>
        <taxon>Bacteria</taxon>
        <taxon>Pseudomonadati</taxon>
        <taxon>Pseudomonadota</taxon>
        <taxon>Alphaproteobacteria</taxon>
        <taxon>Rhodobacterales</taxon>
        <taxon>Paracoccaceae</taxon>
        <taxon>Pseudotabrizicola</taxon>
    </lineage>
</organism>
<accession>A0A6B3RPM7</accession>
<dbReference type="RefSeq" id="WP_164614513.1">
    <property type="nucleotide sequence ID" value="NZ_JAAIKE010000007.1"/>
</dbReference>
<evidence type="ECO:0000313" key="1">
    <source>
        <dbReference type="EMBL" id="NEX48124.1"/>
    </source>
</evidence>
<name>A0A6B3RPM7_9RHOB</name>
<keyword evidence="2" id="KW-1185">Reference proteome</keyword>
<protein>
    <submittedName>
        <fullName evidence="1">Uncharacterized protein</fullName>
    </submittedName>
</protein>
<dbReference type="Proteomes" id="UP000481421">
    <property type="component" value="Unassembled WGS sequence"/>
</dbReference>
<evidence type="ECO:0000313" key="2">
    <source>
        <dbReference type="Proteomes" id="UP000481421"/>
    </source>
</evidence>
<sequence>MFNPLPLLALGAVAIGYFGAIDRTNRAFDAAQISPVAAFPATPGLSVHDFVAKLPQTVQDPLCDNKDVITASLAHDFAEGFHAEWLEHQAKVELWTSDVMGTWTLLHVGSDGLACIVGSGFGWSEGMEARDILPDNPLS</sequence>
<gene>
    <name evidence="1" type="ORF">G3572_18085</name>
</gene>
<dbReference type="EMBL" id="JAAIKE010000007">
    <property type="protein sequence ID" value="NEX48124.1"/>
    <property type="molecule type" value="Genomic_DNA"/>
</dbReference>
<reference evidence="1 2" key="1">
    <citation type="submission" date="2020-02" db="EMBL/GenBank/DDBJ databases">
        <title>Rhodobacter algicola sp. nov., isolated from microalga culture.</title>
        <authorList>
            <person name="Park C.-Y."/>
        </authorList>
    </citation>
    <scope>NUCLEOTIDE SEQUENCE [LARGE SCALE GENOMIC DNA]</scope>
    <source>
        <strain evidence="1 2">ETT8</strain>
    </source>
</reference>
<dbReference type="AlphaFoldDB" id="A0A6B3RPM7"/>